<evidence type="ECO:0000259" key="2">
    <source>
        <dbReference type="Pfam" id="PF09992"/>
    </source>
</evidence>
<protein>
    <recommendedName>
        <fullName evidence="2">Phosphodiester glycosidase domain-containing protein</fullName>
    </recommendedName>
</protein>
<sequence length="308" mass="34435">MRYGYLVYWRRFLVAGISFLLLPLIFYGWLCLQRPPQTNLEQALFHGIVYKRIARSKPRPVMTHIVTIDLTTPGIQALVTPGVKTLDDGKTRAQTTSEFLSQFKLQLAINASYFHHFYEKTPWDYYPHSGDVVNPIGEAISNGDRYSQPEKYWSVLCISATNRAQILESEKCPEGTEQGVAGNQLLVDRGQSAISDLGNDKPYPRVAVAVNREGTKLWLIAVDGKQLFYSEGVAIAELTKIILDLGAYTALNIDGGGSTTLVMATNRKPKVLNAPIHTRVPMRERPVANHLGFYSLPIKKPLSQAERS</sequence>
<feature type="domain" description="Phosphodiester glycosidase" evidence="2">
    <location>
        <begin position="105"/>
        <end position="294"/>
    </location>
</feature>
<dbReference type="PANTHER" id="PTHR40446">
    <property type="entry name" value="N-ACETYLGLUCOSAMINE-1-PHOSPHODIESTER ALPHA-N-ACETYLGLUCOSAMINIDASE"/>
    <property type="match status" value="1"/>
</dbReference>
<evidence type="ECO:0000313" key="4">
    <source>
        <dbReference type="Proteomes" id="UP000076925"/>
    </source>
</evidence>
<gene>
    <name evidence="3" type="ORF">WA1_06220</name>
</gene>
<proteinExistence type="predicted"/>
<dbReference type="RefSeq" id="WP_017749643.1">
    <property type="nucleotide sequence ID" value="NZ_KQ976354.1"/>
</dbReference>
<dbReference type="STRING" id="128403.WA1_06220"/>
<comment type="caution">
    <text evidence="3">The sequence shown here is derived from an EMBL/GenBank/DDBJ whole genome shotgun (WGS) entry which is preliminary data.</text>
</comment>
<organism evidence="3 4">
    <name type="scientific">Scytonema hofmannii PCC 7110</name>
    <dbReference type="NCBI Taxonomy" id="128403"/>
    <lineage>
        <taxon>Bacteria</taxon>
        <taxon>Bacillati</taxon>
        <taxon>Cyanobacteriota</taxon>
        <taxon>Cyanophyceae</taxon>
        <taxon>Nostocales</taxon>
        <taxon>Scytonemataceae</taxon>
        <taxon>Scytonema</taxon>
    </lineage>
</organism>
<dbReference type="Proteomes" id="UP000076925">
    <property type="component" value="Unassembled WGS sequence"/>
</dbReference>
<keyword evidence="1" id="KW-0472">Membrane</keyword>
<keyword evidence="1" id="KW-1133">Transmembrane helix</keyword>
<dbReference type="OrthoDB" id="9816453at2"/>
<dbReference type="AlphaFoldDB" id="A0A139WSK8"/>
<keyword evidence="1" id="KW-0812">Transmembrane</keyword>
<dbReference type="EMBL" id="ANNX02000051">
    <property type="protein sequence ID" value="KYC35418.1"/>
    <property type="molecule type" value="Genomic_DNA"/>
</dbReference>
<reference evidence="3 4" key="1">
    <citation type="journal article" date="2013" name="Genome Biol. Evol.">
        <title>Genomes of Stigonematalean cyanobacteria (subsection V) and the evolution of oxygenic photosynthesis from prokaryotes to plastids.</title>
        <authorList>
            <person name="Dagan T."/>
            <person name="Roettger M."/>
            <person name="Stucken K."/>
            <person name="Landan G."/>
            <person name="Koch R."/>
            <person name="Major P."/>
            <person name="Gould S.B."/>
            <person name="Goremykin V.V."/>
            <person name="Rippka R."/>
            <person name="Tandeau de Marsac N."/>
            <person name="Gugger M."/>
            <person name="Lockhart P.J."/>
            <person name="Allen J.F."/>
            <person name="Brune I."/>
            <person name="Maus I."/>
            <person name="Puhler A."/>
            <person name="Martin W.F."/>
        </authorList>
    </citation>
    <scope>NUCLEOTIDE SEQUENCE [LARGE SCALE GENOMIC DNA]</scope>
    <source>
        <strain evidence="3 4">PCC 7110</strain>
    </source>
</reference>
<evidence type="ECO:0000313" key="3">
    <source>
        <dbReference type="EMBL" id="KYC35418.1"/>
    </source>
</evidence>
<dbReference type="Pfam" id="PF09992">
    <property type="entry name" value="NAGPA"/>
    <property type="match status" value="1"/>
</dbReference>
<accession>A0A139WSK8</accession>
<evidence type="ECO:0000256" key="1">
    <source>
        <dbReference type="SAM" id="Phobius"/>
    </source>
</evidence>
<dbReference type="PANTHER" id="PTHR40446:SF2">
    <property type="entry name" value="N-ACETYLGLUCOSAMINE-1-PHOSPHODIESTER ALPHA-N-ACETYLGLUCOSAMINIDASE"/>
    <property type="match status" value="1"/>
</dbReference>
<name>A0A139WSK8_9CYAN</name>
<keyword evidence="4" id="KW-1185">Reference proteome</keyword>
<feature type="transmembrane region" description="Helical" evidence="1">
    <location>
        <begin position="12"/>
        <end position="30"/>
    </location>
</feature>
<dbReference type="InterPro" id="IPR018711">
    <property type="entry name" value="NAGPA"/>
</dbReference>